<reference evidence="1" key="1">
    <citation type="submission" date="2018-07" db="EMBL/GenBank/DDBJ databases">
        <authorList>
            <person name="Ashton P.M."/>
            <person name="Dallman T."/>
            <person name="Nair S."/>
            <person name="De Pinna E."/>
            <person name="Peters T."/>
            <person name="Grant K."/>
        </authorList>
    </citation>
    <scope>NUCLEOTIDE SEQUENCE [LARGE SCALE GENOMIC DNA]</scope>
    <source>
        <strain evidence="1">436933</strain>
    </source>
</reference>
<proteinExistence type="predicted"/>
<organism evidence="1">
    <name type="scientific">Salmonella newport</name>
    <dbReference type="NCBI Taxonomy" id="108619"/>
    <lineage>
        <taxon>Bacteria</taxon>
        <taxon>Pseudomonadati</taxon>
        <taxon>Pseudomonadota</taxon>
        <taxon>Gammaproteobacteria</taxon>
        <taxon>Enterobacterales</taxon>
        <taxon>Enterobacteriaceae</taxon>
        <taxon>Salmonella</taxon>
    </lineage>
</organism>
<gene>
    <name evidence="1" type="ORF">DRY71_27345</name>
</gene>
<dbReference type="AlphaFoldDB" id="A0A5U9KYP6"/>
<sequence>MRMDEKGYSQRITEAPGTATLQVFLNRKSIITFFSGPDLQEHHYCIYSQYLKLHVVRVASCA</sequence>
<accession>A0A5U9KYP6</accession>
<dbReference type="Proteomes" id="UP000839726">
    <property type="component" value="Unassembled WGS sequence"/>
</dbReference>
<evidence type="ECO:0000313" key="1">
    <source>
        <dbReference type="EMBL" id="EBS2696368.1"/>
    </source>
</evidence>
<dbReference type="EMBL" id="AAGUYM010000071">
    <property type="protein sequence ID" value="EBS2696368.1"/>
    <property type="molecule type" value="Genomic_DNA"/>
</dbReference>
<protein>
    <submittedName>
        <fullName evidence="1">Uncharacterized protein</fullName>
    </submittedName>
</protein>
<comment type="caution">
    <text evidence="1">The sequence shown here is derived from an EMBL/GenBank/DDBJ whole genome shotgun (WGS) entry which is preliminary data.</text>
</comment>
<name>A0A5U9KYP6_SALNE</name>